<gene>
    <name evidence="1" type="ORF">BDZ83DRAFT_334689</name>
</gene>
<protein>
    <submittedName>
        <fullName evidence="1">Uncharacterized protein</fullName>
    </submittedName>
</protein>
<name>A0AAD8XNK8_GLOAC</name>
<dbReference type="GeneID" id="85386336"/>
<reference evidence="1" key="1">
    <citation type="submission" date="2021-12" db="EMBL/GenBank/DDBJ databases">
        <title>Comparative genomics, transcriptomics and evolutionary studies reveal genomic signatures of adaptation to plant cell wall in hemibiotrophic fungi.</title>
        <authorList>
            <consortium name="DOE Joint Genome Institute"/>
            <person name="Baroncelli R."/>
            <person name="Diaz J.F."/>
            <person name="Benocci T."/>
            <person name="Peng M."/>
            <person name="Battaglia E."/>
            <person name="Haridas S."/>
            <person name="Andreopoulos W."/>
            <person name="Labutti K."/>
            <person name="Pangilinan J."/>
            <person name="Floch G.L."/>
            <person name="Makela M.R."/>
            <person name="Henrissat B."/>
            <person name="Grigoriev I.V."/>
            <person name="Crouch J.A."/>
            <person name="De Vries R.P."/>
            <person name="Sukno S.A."/>
            <person name="Thon M.R."/>
        </authorList>
    </citation>
    <scope>NUCLEOTIDE SEQUENCE</scope>
    <source>
        <strain evidence="1">CBS 112980</strain>
    </source>
</reference>
<dbReference type="RefSeq" id="XP_060370827.1">
    <property type="nucleotide sequence ID" value="XM_060502437.1"/>
</dbReference>
<dbReference type="Proteomes" id="UP001244207">
    <property type="component" value="Unassembled WGS sequence"/>
</dbReference>
<sequence>MIQQTSPAAESSHPNLRHGIQTSRTNAACCAEFALKSRKFLCKSHLWLGPPITHILVLCREAQAARRPGRFLSQVSITIRLGTARALKTAQMCAIRQLVLEHRRLHLCALRHSPLFQRRLDASKLAAKDWLRVLQRNGLCQVIFLARGKRYNAGVQDPVVDGLVVYDGLALPVLKLRHGLLALHDDFFDAIPEYKRLDRHGFLLANASSSANSLGLDLGVQNGVDEVDSRGSPHVETNSGL</sequence>
<keyword evidence="2" id="KW-1185">Reference proteome</keyword>
<dbReference type="AlphaFoldDB" id="A0AAD8XNK8"/>
<evidence type="ECO:0000313" key="1">
    <source>
        <dbReference type="EMBL" id="KAK1730772.1"/>
    </source>
</evidence>
<comment type="caution">
    <text evidence="1">The sequence shown here is derived from an EMBL/GenBank/DDBJ whole genome shotgun (WGS) entry which is preliminary data.</text>
</comment>
<organism evidence="1 2">
    <name type="scientific">Glomerella acutata</name>
    <name type="common">Colletotrichum acutatum</name>
    <dbReference type="NCBI Taxonomy" id="27357"/>
    <lineage>
        <taxon>Eukaryota</taxon>
        <taxon>Fungi</taxon>
        <taxon>Dikarya</taxon>
        <taxon>Ascomycota</taxon>
        <taxon>Pezizomycotina</taxon>
        <taxon>Sordariomycetes</taxon>
        <taxon>Hypocreomycetidae</taxon>
        <taxon>Glomerellales</taxon>
        <taxon>Glomerellaceae</taxon>
        <taxon>Colletotrichum</taxon>
        <taxon>Colletotrichum acutatum species complex</taxon>
    </lineage>
</organism>
<accession>A0AAD8XNK8</accession>
<evidence type="ECO:0000313" key="2">
    <source>
        <dbReference type="Proteomes" id="UP001244207"/>
    </source>
</evidence>
<proteinExistence type="predicted"/>
<dbReference type="EMBL" id="JAHMHS010000005">
    <property type="protein sequence ID" value="KAK1730772.1"/>
    <property type="molecule type" value="Genomic_DNA"/>
</dbReference>